<dbReference type="Pfam" id="PF15979">
    <property type="entry name" value="Glyco_hydro_115"/>
    <property type="match status" value="1"/>
</dbReference>
<reference evidence="4 5" key="1">
    <citation type="submission" date="2020-08" db="EMBL/GenBank/DDBJ databases">
        <title>Genomic Encyclopedia of Type Strains, Phase IV (KMG-IV): sequencing the most valuable type-strain genomes for metagenomic binning, comparative biology and taxonomic classification.</title>
        <authorList>
            <person name="Goeker M."/>
        </authorList>
    </citation>
    <scope>NUCLEOTIDE SEQUENCE [LARGE SCALE GENOMIC DNA]</scope>
    <source>
        <strain evidence="4 5">DSM 102850</strain>
    </source>
</reference>
<dbReference type="EMBL" id="JACHOB010000005">
    <property type="protein sequence ID" value="MBB4659930.1"/>
    <property type="molecule type" value="Genomic_DNA"/>
</dbReference>
<dbReference type="InterPro" id="IPR041437">
    <property type="entry name" value="GH115_C"/>
</dbReference>
<dbReference type="Gene3D" id="1.20.58.2150">
    <property type="match status" value="1"/>
</dbReference>
<sequence length="962" mass="104802">MTTRIRAALLASAALAAAPALALAAPSCDGAAALCTEGSEGQFALIANGMPTAIHADAEDHSGVRVAVENLRGDLASVAGREGALAIGAVPREGMPVIIGSLDASPMIQKLVSDGKLDTDGVEGVWEAYSIQTVEDPFPGVERALVVMGADERGTIYGAYDLSERAGVSPWHYWADVPAEKHATLTVTEGRRVEAPSVKYRGIFLNDEEPALGNFARETFGGINADFYEKVFDLILRSKGNYLWPAMWGKAFYDDDPKNPQLADKMGVVIGTSHHEPLMRAHVEWERYGEGDWNYQTNAEALRTFWRGGMERMGDEEALVTVGMRGDGDEAMTEGTAIDLLETIVADQREIIAEVTGKPAAETPQVWALYKEVQDYYDQGMEVPDDVTLLFADDNWGNIRRLPEMGAERPGGYGVYYHFDYVGGPRNYKWLNTTQIERAWQQMDVAWDRGADRIWIVNVGDLKPMEFPISFFLDQAWDPEAMTVERVDTYARDWAAEQFGEEHADEIGELLETYTKYNARRKPELLDADTYDAASGEWARVAGDYDELAKRADVLREEMPEGYDDAFVQLVWFPIQASANLYDLYYAVAMNRMLAEQGRPSANEWADRAEAAYARDAELTRLYHEDVAGGKWDHMMSQTHIGYTYWQQPEEQTMPEVTRVDAEGEDALKVAVQGNAGTYGAGEDARLPMMTEGGGPVRFTLFTTGTDELRYRIRPSERAVKVSTKRGRLSGEETVEVTVDWDRVDEGSTEALIAVDGPDDQDLTLTLPLYKAAEDAAGFVMAGGAVSMGAASASCTADAGALSWLTVPNLGRTDDAVAVVPADAEPAAPGEGPRMDYVFTTTEGGEATLTATLFPTLDPDGGEGLRYAVSLNGGEPQTVTLGTTPDEAEWGQAVSDYAHKATTRLGRIEPGTHTLSLYAVDPGIVVQHLTVATGETGETPEMYLGLPESPMAGTPDCGTAAD</sequence>
<dbReference type="PANTHER" id="PTHR37842">
    <property type="match status" value="1"/>
</dbReference>
<accession>A0A840I7J6</accession>
<evidence type="ECO:0000259" key="3">
    <source>
        <dbReference type="Pfam" id="PF17829"/>
    </source>
</evidence>
<dbReference type="PANTHER" id="PTHR37842:SF2">
    <property type="entry name" value="GYLCOSYL HYDROLASE 115 C-TERMINAL DOMAIN-CONTAINING PROTEIN"/>
    <property type="match status" value="1"/>
</dbReference>
<dbReference type="GO" id="GO:0005975">
    <property type="term" value="P:carbohydrate metabolic process"/>
    <property type="evidence" value="ECO:0007669"/>
    <property type="project" value="UniProtKB-ARBA"/>
</dbReference>
<protein>
    <recommendedName>
        <fullName evidence="3">Gylcosyl hydrolase 115 C-terminal domain-containing protein</fullName>
    </recommendedName>
</protein>
<dbReference type="Gene3D" id="3.20.20.520">
    <property type="entry name" value="Glycosyl hydrolase family 115"/>
    <property type="match status" value="1"/>
</dbReference>
<keyword evidence="5" id="KW-1185">Reference proteome</keyword>
<dbReference type="InterPro" id="IPR029018">
    <property type="entry name" value="Hex-like_dom2"/>
</dbReference>
<evidence type="ECO:0000313" key="5">
    <source>
        <dbReference type="Proteomes" id="UP000563524"/>
    </source>
</evidence>
<dbReference type="GO" id="GO:0016787">
    <property type="term" value="F:hydrolase activity"/>
    <property type="evidence" value="ECO:0007669"/>
    <property type="project" value="UniProtKB-KW"/>
</dbReference>
<dbReference type="SUPFAM" id="SSF55545">
    <property type="entry name" value="beta-N-acetylhexosaminidase-like domain"/>
    <property type="match status" value="1"/>
</dbReference>
<feature type="chain" id="PRO_5032523237" description="Gylcosyl hydrolase 115 C-terminal domain-containing protein" evidence="2">
    <location>
        <begin position="25"/>
        <end position="962"/>
    </location>
</feature>
<evidence type="ECO:0000256" key="1">
    <source>
        <dbReference type="ARBA" id="ARBA00022801"/>
    </source>
</evidence>
<dbReference type="Proteomes" id="UP000563524">
    <property type="component" value="Unassembled WGS sequence"/>
</dbReference>
<organism evidence="4 5">
    <name type="scientific">Parvularcula dongshanensis</name>
    <dbReference type="NCBI Taxonomy" id="1173995"/>
    <lineage>
        <taxon>Bacteria</taxon>
        <taxon>Pseudomonadati</taxon>
        <taxon>Pseudomonadota</taxon>
        <taxon>Alphaproteobacteria</taxon>
        <taxon>Parvularculales</taxon>
        <taxon>Parvularculaceae</taxon>
        <taxon>Parvularcula</taxon>
    </lineage>
</organism>
<name>A0A840I7J6_9PROT</name>
<keyword evidence="2" id="KW-0732">Signal</keyword>
<dbReference type="Gene3D" id="2.60.120.1620">
    <property type="match status" value="1"/>
</dbReference>
<keyword evidence="1" id="KW-0378">Hydrolase</keyword>
<gene>
    <name evidence="4" type="ORF">GGQ59_002471</name>
</gene>
<dbReference type="InterPro" id="IPR042301">
    <property type="entry name" value="GH115_sf"/>
</dbReference>
<dbReference type="Gene3D" id="3.30.379.10">
    <property type="entry name" value="Chitobiase/beta-hexosaminidase domain 2-like"/>
    <property type="match status" value="1"/>
</dbReference>
<feature type="domain" description="Gylcosyl hydrolase 115 C-terminal" evidence="3">
    <location>
        <begin position="778"/>
        <end position="948"/>
    </location>
</feature>
<dbReference type="Pfam" id="PF17829">
    <property type="entry name" value="GH115_C"/>
    <property type="match status" value="1"/>
</dbReference>
<dbReference type="InterPro" id="IPR031924">
    <property type="entry name" value="GH115"/>
</dbReference>
<dbReference type="AlphaFoldDB" id="A0A840I7J6"/>
<comment type="caution">
    <text evidence="4">The sequence shown here is derived from an EMBL/GenBank/DDBJ whole genome shotgun (WGS) entry which is preliminary data.</text>
</comment>
<evidence type="ECO:0000313" key="4">
    <source>
        <dbReference type="EMBL" id="MBB4659930.1"/>
    </source>
</evidence>
<evidence type="ECO:0000256" key="2">
    <source>
        <dbReference type="SAM" id="SignalP"/>
    </source>
</evidence>
<dbReference type="RefSeq" id="WP_183819004.1">
    <property type="nucleotide sequence ID" value="NZ_JACHOB010000005.1"/>
</dbReference>
<feature type="signal peptide" evidence="2">
    <location>
        <begin position="1"/>
        <end position="24"/>
    </location>
</feature>
<proteinExistence type="predicted"/>